<dbReference type="InterPro" id="IPR009097">
    <property type="entry name" value="Cyclic_Pdiesterase"/>
</dbReference>
<comment type="similarity">
    <text evidence="2">Belongs to the 2H phosphoesterase superfamily. ThpR family.</text>
</comment>
<dbReference type="RefSeq" id="WP_126110132.1">
    <property type="nucleotide sequence ID" value="NZ_CP034465.1"/>
</dbReference>
<dbReference type="GO" id="GO:0008664">
    <property type="term" value="F:RNA 2',3'-cyclic 3'-phosphodiesterase activity"/>
    <property type="evidence" value="ECO:0007669"/>
    <property type="project" value="UniProtKB-EC"/>
</dbReference>
<reference evidence="4" key="1">
    <citation type="submission" date="2018-12" db="EMBL/GenBank/DDBJ databases">
        <title>Complete genome sequencing of Jeotgalibaca sp. H21T32.</title>
        <authorList>
            <person name="Bae J.-W."/>
            <person name="Lee S.-Y."/>
        </authorList>
    </citation>
    <scope>NUCLEOTIDE SEQUENCE [LARGE SCALE GENOMIC DNA]</scope>
    <source>
        <strain evidence="4">H21T32</strain>
    </source>
</reference>
<evidence type="ECO:0000256" key="2">
    <source>
        <dbReference type="HAMAP-Rule" id="MF_01940"/>
    </source>
</evidence>
<dbReference type="KEGG" id="jeh:EJN90_08015"/>
<evidence type="ECO:0000313" key="3">
    <source>
        <dbReference type="EMBL" id="AZP04583.1"/>
    </source>
</evidence>
<dbReference type="Pfam" id="PF13563">
    <property type="entry name" value="2_5_RNA_ligase2"/>
    <property type="match status" value="1"/>
</dbReference>
<dbReference type="EMBL" id="CP034465">
    <property type="protein sequence ID" value="AZP04583.1"/>
    <property type="molecule type" value="Genomic_DNA"/>
</dbReference>
<dbReference type="NCBIfam" id="TIGR02258">
    <property type="entry name" value="2_5_ligase"/>
    <property type="match status" value="1"/>
</dbReference>
<evidence type="ECO:0000256" key="1">
    <source>
        <dbReference type="ARBA" id="ARBA00022801"/>
    </source>
</evidence>
<gene>
    <name evidence="3" type="primary">thpR</name>
    <name evidence="3" type="ORF">EJN90_08015</name>
</gene>
<comment type="function">
    <text evidence="2">Hydrolyzes RNA 2',3'-cyclic phosphodiester to an RNA 2'-phosphomonoester.</text>
</comment>
<feature type="active site" description="Proton acceptor" evidence="2">
    <location>
        <position position="125"/>
    </location>
</feature>
<comment type="catalytic activity">
    <reaction evidence="2">
        <text>a 3'-end 2',3'-cyclophospho-ribonucleotide-RNA + H2O = a 3'-end 2'-phospho-ribonucleotide-RNA + H(+)</text>
        <dbReference type="Rhea" id="RHEA:11828"/>
        <dbReference type="Rhea" id="RHEA-COMP:10464"/>
        <dbReference type="Rhea" id="RHEA-COMP:17353"/>
        <dbReference type="ChEBI" id="CHEBI:15377"/>
        <dbReference type="ChEBI" id="CHEBI:15378"/>
        <dbReference type="ChEBI" id="CHEBI:83064"/>
        <dbReference type="ChEBI" id="CHEBI:173113"/>
        <dbReference type="EC" id="3.1.4.58"/>
    </reaction>
</comment>
<dbReference type="PANTHER" id="PTHR35561:SF1">
    <property type="entry name" value="RNA 2',3'-CYCLIC PHOSPHODIESTERASE"/>
    <property type="match status" value="1"/>
</dbReference>
<accession>A0A3S9HBQ9</accession>
<dbReference type="OrthoDB" id="9789350at2"/>
<dbReference type="EC" id="3.1.4.58" evidence="2"/>
<dbReference type="PANTHER" id="PTHR35561">
    <property type="entry name" value="RNA 2',3'-CYCLIC PHOSPHODIESTERASE"/>
    <property type="match status" value="1"/>
</dbReference>
<organism evidence="3 4">
    <name type="scientific">Jeotgalibaca ciconiae</name>
    <dbReference type="NCBI Taxonomy" id="2496265"/>
    <lineage>
        <taxon>Bacteria</taxon>
        <taxon>Bacillati</taxon>
        <taxon>Bacillota</taxon>
        <taxon>Bacilli</taxon>
        <taxon>Lactobacillales</taxon>
        <taxon>Carnobacteriaceae</taxon>
        <taxon>Jeotgalibaca</taxon>
    </lineage>
</organism>
<dbReference type="AlphaFoldDB" id="A0A3S9HBQ9"/>
<feature type="active site" description="Proton donor" evidence="2">
    <location>
        <position position="40"/>
    </location>
</feature>
<feature type="short sequence motif" description="HXTX 1" evidence="2">
    <location>
        <begin position="40"/>
        <end position="43"/>
    </location>
</feature>
<dbReference type="HAMAP" id="MF_01940">
    <property type="entry name" value="RNA_CPDase"/>
    <property type="match status" value="1"/>
</dbReference>
<name>A0A3S9HBQ9_9LACT</name>
<dbReference type="Gene3D" id="3.90.1140.10">
    <property type="entry name" value="Cyclic phosphodiesterase"/>
    <property type="match status" value="1"/>
</dbReference>
<feature type="short sequence motif" description="HXTX 2" evidence="2">
    <location>
        <begin position="125"/>
        <end position="128"/>
    </location>
</feature>
<dbReference type="Proteomes" id="UP000273326">
    <property type="component" value="Chromosome"/>
</dbReference>
<sequence>MRIFIGIQLNEEVKHSLAIFQSHIKSASIKGNFSRKENFHLTICFIGEVEEGKLVHLEEQLRKTLSDCSSFRIESGNPGVFEKKSGMIAWVGIKENFKLEEIYKKTKQAIAAAKFPVEERDYIPHITMGRKIRFAENAKDWTNNMPTFSEMIDAITIFQSHQVNGLLTYTPLIEIKL</sequence>
<keyword evidence="1 2" id="KW-0378">Hydrolase</keyword>
<dbReference type="SUPFAM" id="SSF55144">
    <property type="entry name" value="LigT-like"/>
    <property type="match status" value="1"/>
</dbReference>
<keyword evidence="4" id="KW-1185">Reference proteome</keyword>
<dbReference type="InterPro" id="IPR004175">
    <property type="entry name" value="RNA_CPDase"/>
</dbReference>
<evidence type="ECO:0000313" key="4">
    <source>
        <dbReference type="Proteomes" id="UP000273326"/>
    </source>
</evidence>
<protein>
    <recommendedName>
        <fullName evidence="2">RNA 2',3'-cyclic phosphodiesterase</fullName>
        <shortName evidence="2">RNA 2',3'-CPDase</shortName>
        <ecNumber evidence="2">3.1.4.58</ecNumber>
    </recommendedName>
</protein>
<dbReference type="GO" id="GO:0004113">
    <property type="term" value="F:2',3'-cyclic-nucleotide 3'-phosphodiesterase activity"/>
    <property type="evidence" value="ECO:0007669"/>
    <property type="project" value="InterPro"/>
</dbReference>
<proteinExistence type="inferred from homology"/>